<sequence>MNDKTQSHNSSMSLVSRLDHLDFLMKYLERKQTLAKLEGNNGSSSAGEVLKKKKQCMPMDLALKETYFKGSLMDRVAALENRLFQLCLENESRSSSSTSTRASSGDTYWSHGSKGESSCSLPTFTTKIPFQSHNKRPSQVHATRLEIEEQPDREEPEQKPSSSPAQQKLRKKKTTRANKDEKSHKTEKKRIPPFSWPQLKILGC</sequence>
<feature type="compositionally biased region" description="Low complexity" evidence="1">
    <location>
        <begin position="93"/>
        <end position="104"/>
    </location>
</feature>
<feature type="compositionally biased region" description="Polar residues" evidence="1">
    <location>
        <begin position="115"/>
        <end position="132"/>
    </location>
</feature>
<evidence type="ECO:0000256" key="1">
    <source>
        <dbReference type="SAM" id="MobiDB-lite"/>
    </source>
</evidence>
<proteinExistence type="predicted"/>
<dbReference type="PANTHER" id="PTHR34190">
    <property type="entry name" value="EXPRESSED PROTEIN"/>
    <property type="match status" value="1"/>
</dbReference>
<comment type="caution">
    <text evidence="2">The sequence shown here is derived from an EMBL/GenBank/DDBJ whole genome shotgun (WGS) entry which is preliminary data.</text>
</comment>
<accession>A0AAW1WT53</accession>
<evidence type="ECO:0000313" key="3">
    <source>
        <dbReference type="Proteomes" id="UP001457282"/>
    </source>
</evidence>
<name>A0AAW1WT53_RUBAR</name>
<reference evidence="2 3" key="1">
    <citation type="journal article" date="2023" name="G3 (Bethesda)">
        <title>A chromosome-length genome assembly and annotation of blackberry (Rubus argutus, cv. 'Hillquist').</title>
        <authorList>
            <person name="Bruna T."/>
            <person name="Aryal R."/>
            <person name="Dudchenko O."/>
            <person name="Sargent D.J."/>
            <person name="Mead D."/>
            <person name="Buti M."/>
            <person name="Cavallini A."/>
            <person name="Hytonen T."/>
            <person name="Andres J."/>
            <person name="Pham M."/>
            <person name="Weisz D."/>
            <person name="Mascagni F."/>
            <person name="Usai G."/>
            <person name="Natali L."/>
            <person name="Bassil N."/>
            <person name="Fernandez G.E."/>
            <person name="Lomsadze A."/>
            <person name="Armour M."/>
            <person name="Olukolu B."/>
            <person name="Poorten T."/>
            <person name="Britton C."/>
            <person name="Davik J."/>
            <person name="Ashrafi H."/>
            <person name="Aiden E.L."/>
            <person name="Borodovsky M."/>
            <person name="Worthington M."/>
        </authorList>
    </citation>
    <scope>NUCLEOTIDE SEQUENCE [LARGE SCALE GENOMIC DNA]</scope>
    <source>
        <strain evidence="2">PI 553951</strain>
    </source>
</reference>
<gene>
    <name evidence="2" type="ORF">M0R45_025109</name>
</gene>
<keyword evidence="3" id="KW-1185">Reference proteome</keyword>
<dbReference type="EMBL" id="JBEDUW010000005">
    <property type="protein sequence ID" value="KAK9927950.1"/>
    <property type="molecule type" value="Genomic_DNA"/>
</dbReference>
<dbReference type="PANTHER" id="PTHR34190:SF3">
    <property type="entry name" value="MICROSPORE-SPECIFIC PROMOTER 2"/>
    <property type="match status" value="1"/>
</dbReference>
<dbReference type="Proteomes" id="UP001457282">
    <property type="component" value="Unassembled WGS sequence"/>
</dbReference>
<protein>
    <submittedName>
        <fullName evidence="2">Uncharacterized protein</fullName>
    </submittedName>
</protein>
<dbReference type="AlphaFoldDB" id="A0AAW1WT53"/>
<evidence type="ECO:0000313" key="2">
    <source>
        <dbReference type="EMBL" id="KAK9927950.1"/>
    </source>
</evidence>
<organism evidence="2 3">
    <name type="scientific">Rubus argutus</name>
    <name type="common">Southern blackberry</name>
    <dbReference type="NCBI Taxonomy" id="59490"/>
    <lineage>
        <taxon>Eukaryota</taxon>
        <taxon>Viridiplantae</taxon>
        <taxon>Streptophyta</taxon>
        <taxon>Embryophyta</taxon>
        <taxon>Tracheophyta</taxon>
        <taxon>Spermatophyta</taxon>
        <taxon>Magnoliopsida</taxon>
        <taxon>eudicotyledons</taxon>
        <taxon>Gunneridae</taxon>
        <taxon>Pentapetalae</taxon>
        <taxon>rosids</taxon>
        <taxon>fabids</taxon>
        <taxon>Rosales</taxon>
        <taxon>Rosaceae</taxon>
        <taxon>Rosoideae</taxon>
        <taxon>Rosoideae incertae sedis</taxon>
        <taxon>Rubus</taxon>
    </lineage>
</organism>
<feature type="region of interest" description="Disordered" evidence="1">
    <location>
        <begin position="90"/>
        <end position="204"/>
    </location>
</feature>